<evidence type="ECO:0000256" key="7">
    <source>
        <dbReference type="ARBA" id="ARBA00022723"/>
    </source>
</evidence>
<sequence>MVSVGLLVVYLIPFALGKPMSRSMQMHEARETIPEGFTLSGPAPSETTLNMRLALVQSDPAGLEKALYDVSIPSSALYGQHLTKEEVEKFVAPTQESVDAVNAWLKENDITATTISPAGDWLSFSIPVSKASELLDADFSVFTHEETGQTSIRTLAYSIPTDLIGHVDLVHPTITFPNPFARLPVISSPSEVKPAVNLSSEAVPASCASTITPTCLQDLYGIPATKATTTTNKLGVSGFIEQFANQADLTTFLTNFRPDLPSTTTFALQTLDGGENLQSPSDAGVEANLDIQFTVGVASGVPTTFISVGEQFQDGALEGFLDIINFLLGETSPPQVLTTSYGQNENTISRTLANNLCNAYAQLGARGTSILFASGDGGVAGSQTTRCTTFLPTFPSGCPFMTSVGATTGISPETAASFSSGGFSNYFATPSYQTSVVSSYLTSLGSTNSGKFNRSGRAFPDVSAQGENVEIVVGGEFGLVAGTSCSSPIFASVVSLLNDGLIAAGKSPLGFLNPFLYSTGASALTDITTGDNPGCNTNGFPAGTGWDPVTGLGTPNFAKLKTAVGFKSQSRNNNDYSLTGTLENTTNQVSHSLNAHLALPLSNPKLLSLYRQQTSISQSVHLSEQNIRQTVDSLRKRVGITYGEDIPLDRNRITEWCLERLQAWGTSAGMESFKEDESGGRIPMVLGGKVLVMDIEFSVNRTVPEKPVLDVTRLKRSFAISNGTAGSTTDGSVSLDGFLAERLRAFLKQVHREPDVQDSVEAARLGALGEGDGGLRWFNDIDHLAVDIETFATREADAIARSLSVPRAPLDIFLARSHGLPLPYLATPTISFLVYLSPLVYLSLLRNSSSATTPTNAAVHLPKLDIPLHQLRTRPTFNLVPDGINIDHTFPRPPGLQAPNGVIYTWVLDFTEGGKYPGVVMSQSRMREIELVVNPFSGMDHIGDVPMMSFGTGSWLDLLLNPHNPISPERYTAIYTSPTSAHPDLQLRLTAPEEPGFMLEKVPIVREQCWLNEVLTGCQWTPEGLFGGLLDEEMEDADVTEDDLQAILKGTLTPRKIPVNVYLPIHMPSDTLFDPTDLDSISLASTAPRVAHGFL</sequence>
<feature type="signal peptide" evidence="16">
    <location>
        <begin position="1"/>
        <end position="17"/>
    </location>
</feature>
<feature type="chain" id="PRO_5008888739" description="tripeptidyl-peptidase II" evidence="16">
    <location>
        <begin position="18"/>
        <end position="1095"/>
    </location>
</feature>
<dbReference type="OrthoDB" id="544685at2759"/>
<accession>A0A1C7LRQ4</accession>
<comment type="caution">
    <text evidence="18">The sequence shown here is derived from an EMBL/GenBank/DDBJ whole genome shotgun (WGS) entry which is preliminary data.</text>
</comment>
<feature type="binding site" evidence="15">
    <location>
        <position position="527"/>
    </location>
    <ligand>
        <name>Ca(2+)</name>
        <dbReference type="ChEBI" id="CHEBI:29108"/>
    </ligand>
</feature>
<keyword evidence="12" id="KW-0843">Virulence</keyword>
<comment type="subcellular location">
    <subcellularLocation>
        <location evidence="3">Secreted</location>
        <location evidence="3">Extracellular space</location>
    </subcellularLocation>
</comment>
<dbReference type="GO" id="GO:0004252">
    <property type="term" value="F:serine-type endopeptidase activity"/>
    <property type="evidence" value="ECO:0007669"/>
    <property type="project" value="UniProtKB-UniRule"/>
</dbReference>
<gene>
    <name evidence="18" type="primary">sed3_0</name>
    <name evidence="18" type="ORF">A0H81_12857</name>
</gene>
<evidence type="ECO:0000256" key="5">
    <source>
        <dbReference type="ARBA" id="ARBA00022525"/>
    </source>
</evidence>
<reference evidence="18 19" key="1">
    <citation type="submission" date="2016-03" db="EMBL/GenBank/DDBJ databases">
        <title>Whole genome sequencing of Grifola frondosa 9006-11.</title>
        <authorList>
            <person name="Min B."/>
            <person name="Park H."/>
            <person name="Kim J.-G."/>
            <person name="Cho H."/>
            <person name="Oh Y.-L."/>
            <person name="Kong W.-S."/>
            <person name="Choi I.-G."/>
        </authorList>
    </citation>
    <scope>NUCLEOTIDE SEQUENCE [LARGE SCALE GENOMIC DNA]</scope>
    <source>
        <strain evidence="18 19">9006-11</strain>
    </source>
</reference>
<feature type="active site" description="Charge relay system" evidence="15">
    <location>
        <position position="286"/>
    </location>
</feature>
<dbReference type="Pfam" id="PF09286">
    <property type="entry name" value="Pro-kuma_activ"/>
    <property type="match status" value="1"/>
</dbReference>
<dbReference type="SMART" id="SM00944">
    <property type="entry name" value="Pro-kuma_activ"/>
    <property type="match status" value="1"/>
</dbReference>
<keyword evidence="13" id="KW-0865">Zymogen</keyword>
<evidence type="ECO:0000256" key="14">
    <source>
        <dbReference type="ARBA" id="ARBA00023180"/>
    </source>
</evidence>
<dbReference type="CDD" id="cd04056">
    <property type="entry name" value="Peptidases_S53"/>
    <property type="match status" value="1"/>
</dbReference>
<keyword evidence="8 16" id="KW-0732">Signal</keyword>
<keyword evidence="5" id="KW-0964">Secreted</keyword>
<dbReference type="EMBL" id="LUGG01000025">
    <property type="protein sequence ID" value="OBZ67218.1"/>
    <property type="molecule type" value="Genomic_DNA"/>
</dbReference>
<keyword evidence="10 15" id="KW-0720">Serine protease</keyword>
<evidence type="ECO:0000313" key="18">
    <source>
        <dbReference type="EMBL" id="OBZ67218.1"/>
    </source>
</evidence>
<name>A0A1C7LRQ4_GRIFR</name>
<evidence type="ECO:0000256" key="15">
    <source>
        <dbReference type="PROSITE-ProRule" id="PRU01032"/>
    </source>
</evidence>
<dbReference type="FunFam" id="3.40.50.200:FF:000015">
    <property type="entry name" value="Tripeptidyl peptidase A"/>
    <property type="match status" value="1"/>
</dbReference>
<comment type="function">
    <text evidence="2">Secreted tripeptidyl-peptidase which degrades proteins at acidic pHs and is involved in virulence.</text>
</comment>
<dbReference type="SUPFAM" id="SSF52743">
    <property type="entry name" value="Subtilisin-like"/>
    <property type="match status" value="1"/>
</dbReference>
<feature type="active site" description="Charge relay system" evidence="15">
    <location>
        <position position="290"/>
    </location>
</feature>
<dbReference type="GO" id="GO:0046872">
    <property type="term" value="F:metal ion binding"/>
    <property type="evidence" value="ECO:0007669"/>
    <property type="project" value="UniProtKB-UniRule"/>
</dbReference>
<dbReference type="InterPro" id="IPR015366">
    <property type="entry name" value="S53_propep"/>
</dbReference>
<protein>
    <recommendedName>
        <fullName evidence="4">tripeptidyl-peptidase II</fullName>
        <ecNumber evidence="4">3.4.14.10</ecNumber>
    </recommendedName>
</protein>
<comment type="cofactor">
    <cofactor evidence="15">
        <name>Ca(2+)</name>
        <dbReference type="ChEBI" id="CHEBI:29108"/>
    </cofactor>
    <text evidence="15">Binds 1 Ca(2+) ion per subunit.</text>
</comment>
<feature type="binding site" evidence="15">
    <location>
        <position position="545"/>
    </location>
    <ligand>
        <name>Ca(2+)</name>
        <dbReference type="ChEBI" id="CHEBI:29108"/>
    </ligand>
</feature>
<feature type="binding site" evidence="15">
    <location>
        <position position="526"/>
    </location>
    <ligand>
        <name>Ca(2+)</name>
        <dbReference type="ChEBI" id="CHEBI:29108"/>
    </ligand>
</feature>
<organism evidence="18 19">
    <name type="scientific">Grifola frondosa</name>
    <name type="common">Maitake</name>
    <name type="synonym">Polyporus frondosus</name>
    <dbReference type="NCBI Taxonomy" id="5627"/>
    <lineage>
        <taxon>Eukaryota</taxon>
        <taxon>Fungi</taxon>
        <taxon>Dikarya</taxon>
        <taxon>Basidiomycota</taxon>
        <taxon>Agaricomycotina</taxon>
        <taxon>Agaricomycetes</taxon>
        <taxon>Polyporales</taxon>
        <taxon>Grifolaceae</taxon>
        <taxon>Grifola</taxon>
    </lineage>
</organism>
<dbReference type="InterPro" id="IPR050819">
    <property type="entry name" value="Tripeptidyl-peptidase_I"/>
</dbReference>
<dbReference type="PANTHER" id="PTHR14218:SF15">
    <property type="entry name" value="TRIPEPTIDYL-PEPTIDASE 1"/>
    <property type="match status" value="1"/>
</dbReference>
<proteinExistence type="predicted"/>
<dbReference type="InterPro" id="IPR036852">
    <property type="entry name" value="Peptidase_S8/S53_dom_sf"/>
</dbReference>
<feature type="active site" description="Charge relay system" evidence="15">
    <location>
        <position position="484"/>
    </location>
</feature>
<keyword evidence="6 15" id="KW-0645">Protease</keyword>
<evidence type="ECO:0000256" key="16">
    <source>
        <dbReference type="SAM" id="SignalP"/>
    </source>
</evidence>
<evidence type="ECO:0000256" key="3">
    <source>
        <dbReference type="ARBA" id="ARBA00004239"/>
    </source>
</evidence>
<dbReference type="GO" id="GO:0008240">
    <property type="term" value="F:tripeptidyl-peptidase activity"/>
    <property type="evidence" value="ECO:0007669"/>
    <property type="project" value="UniProtKB-EC"/>
</dbReference>
<dbReference type="PROSITE" id="PS51695">
    <property type="entry name" value="SEDOLISIN"/>
    <property type="match status" value="1"/>
</dbReference>
<evidence type="ECO:0000256" key="1">
    <source>
        <dbReference type="ARBA" id="ARBA00001910"/>
    </source>
</evidence>
<feature type="binding site" evidence="15">
    <location>
        <position position="547"/>
    </location>
    <ligand>
        <name>Ca(2+)</name>
        <dbReference type="ChEBI" id="CHEBI:29108"/>
    </ligand>
</feature>
<keyword evidence="7 15" id="KW-0479">Metal-binding</keyword>
<keyword evidence="11 15" id="KW-0106">Calcium</keyword>
<keyword evidence="9 15" id="KW-0378">Hydrolase</keyword>
<evidence type="ECO:0000256" key="13">
    <source>
        <dbReference type="ARBA" id="ARBA00023145"/>
    </source>
</evidence>
<dbReference type="AlphaFoldDB" id="A0A1C7LRQ4"/>
<dbReference type="GO" id="GO:0006508">
    <property type="term" value="P:proteolysis"/>
    <property type="evidence" value="ECO:0007669"/>
    <property type="project" value="UniProtKB-KW"/>
</dbReference>
<comment type="catalytic activity">
    <reaction evidence="1">
        <text>Release of an N-terminal tripeptide from a polypeptide.</text>
        <dbReference type="EC" id="3.4.14.10"/>
    </reaction>
</comment>
<dbReference type="STRING" id="5627.A0A1C7LRQ4"/>
<evidence type="ECO:0000256" key="8">
    <source>
        <dbReference type="ARBA" id="ARBA00022729"/>
    </source>
</evidence>
<dbReference type="PANTHER" id="PTHR14218">
    <property type="entry name" value="PROTEASE S8 TRIPEPTIDYL PEPTIDASE I CLN2"/>
    <property type="match status" value="1"/>
</dbReference>
<keyword evidence="19" id="KW-1185">Reference proteome</keyword>
<evidence type="ECO:0000256" key="6">
    <source>
        <dbReference type="ARBA" id="ARBA00022670"/>
    </source>
</evidence>
<dbReference type="EC" id="3.4.14.10" evidence="4"/>
<evidence type="ECO:0000256" key="12">
    <source>
        <dbReference type="ARBA" id="ARBA00023026"/>
    </source>
</evidence>
<feature type="domain" description="Peptidase S53" evidence="17">
    <location>
        <begin position="210"/>
        <end position="567"/>
    </location>
</feature>
<dbReference type="Gene3D" id="3.40.50.200">
    <property type="entry name" value="Peptidase S8/S53 domain"/>
    <property type="match status" value="1"/>
</dbReference>
<dbReference type="SUPFAM" id="SSF54897">
    <property type="entry name" value="Protease propeptides/inhibitors"/>
    <property type="match status" value="1"/>
</dbReference>
<evidence type="ECO:0000256" key="11">
    <source>
        <dbReference type="ARBA" id="ARBA00022837"/>
    </source>
</evidence>
<evidence type="ECO:0000256" key="2">
    <source>
        <dbReference type="ARBA" id="ARBA00002451"/>
    </source>
</evidence>
<evidence type="ECO:0000256" key="4">
    <source>
        <dbReference type="ARBA" id="ARBA00012462"/>
    </source>
</evidence>
<dbReference type="CDD" id="cd11377">
    <property type="entry name" value="Pro-peptidase_S53"/>
    <property type="match status" value="1"/>
</dbReference>
<dbReference type="InterPro" id="IPR030400">
    <property type="entry name" value="Sedolisin_dom"/>
</dbReference>
<evidence type="ECO:0000256" key="9">
    <source>
        <dbReference type="ARBA" id="ARBA00022801"/>
    </source>
</evidence>
<keyword evidence="14" id="KW-0325">Glycoprotein</keyword>
<evidence type="ECO:0000259" key="17">
    <source>
        <dbReference type="PROSITE" id="PS51695"/>
    </source>
</evidence>
<dbReference type="GO" id="GO:0005576">
    <property type="term" value="C:extracellular region"/>
    <property type="evidence" value="ECO:0007669"/>
    <property type="project" value="UniProtKB-SubCell"/>
</dbReference>
<evidence type="ECO:0000256" key="10">
    <source>
        <dbReference type="ARBA" id="ARBA00022825"/>
    </source>
</evidence>
<dbReference type="Proteomes" id="UP000092993">
    <property type="component" value="Unassembled WGS sequence"/>
</dbReference>
<evidence type="ECO:0000313" key="19">
    <source>
        <dbReference type="Proteomes" id="UP000092993"/>
    </source>
</evidence>